<reference evidence="1 2" key="1">
    <citation type="submission" date="2019-08" db="EMBL/GenBank/DDBJ databases">
        <title>Parahaliea maris sp. nov., isolated from the surface seawater.</title>
        <authorList>
            <person name="Liu Y."/>
        </authorList>
    </citation>
    <scope>NUCLEOTIDE SEQUENCE [LARGE SCALE GENOMIC DNA]</scope>
    <source>
        <strain evidence="1 2">S2-26</strain>
    </source>
</reference>
<gene>
    <name evidence="1" type="ORF">FVW59_02850</name>
</gene>
<protein>
    <recommendedName>
        <fullName evidence="3">RHS repeat protein</fullName>
    </recommendedName>
</protein>
<evidence type="ECO:0008006" key="3">
    <source>
        <dbReference type="Google" id="ProtNLM"/>
    </source>
</evidence>
<dbReference type="Gene3D" id="2.180.10.10">
    <property type="entry name" value="RHS repeat-associated core"/>
    <property type="match status" value="1"/>
</dbReference>
<sequence length="431" mass="47639">MSLNFQQLPRVFAYGGGLRSVMEQLERPLMKLEVALAAQWQLEGTAPQDRGIRLSRQARVEYIAESDQSILATTRTERLHDSQGNLISTATYSGNGHLQRRTDYTYDAGGYRVSSEGDSNGDGLLDFRSSTTRDFSGNATSSLNHYGEALQSVDRTDTMFNHRGLQVRSEMDRGNDGSIDAFYLTQYGSNDLSVRSEADTDGDGVVDEVITRAYDAEDRLIRSTYQGAGFDLHRATAGRPPTLGYSAMDAFDPTSPYPETTAGFGVVGTQVEPGLRTTTFEWNSDDFLVRRSSDLDNDGQTDEVTTFSYDAGRLVAWSYDRAGDGQSESYASYTYNDQGHLIRVDQVDGRFGFPMEEQRQIAYDGAGRVARIVVSSNGSGVNDGEQLFSYDALGNVSDISFDSDGGGQPDTRSITTWEPSFRLDDWAPYRY</sequence>
<evidence type="ECO:0000313" key="1">
    <source>
        <dbReference type="EMBL" id="TXS94860.1"/>
    </source>
</evidence>
<evidence type="ECO:0000313" key="2">
    <source>
        <dbReference type="Proteomes" id="UP000321933"/>
    </source>
</evidence>
<name>A0A5C9A550_9GAMM</name>
<dbReference type="AlphaFoldDB" id="A0A5C9A550"/>
<organism evidence="1 2">
    <name type="scientific">Parahaliea aestuarii</name>
    <dbReference type="NCBI Taxonomy" id="1852021"/>
    <lineage>
        <taxon>Bacteria</taxon>
        <taxon>Pseudomonadati</taxon>
        <taxon>Pseudomonadota</taxon>
        <taxon>Gammaproteobacteria</taxon>
        <taxon>Cellvibrionales</taxon>
        <taxon>Halieaceae</taxon>
        <taxon>Parahaliea</taxon>
    </lineage>
</organism>
<accession>A0A5C9A550</accession>
<keyword evidence="2" id="KW-1185">Reference proteome</keyword>
<comment type="caution">
    <text evidence="1">The sequence shown here is derived from an EMBL/GenBank/DDBJ whole genome shotgun (WGS) entry which is preliminary data.</text>
</comment>
<dbReference type="RefSeq" id="WP_148062702.1">
    <property type="nucleotide sequence ID" value="NZ_VRYZ01000001.1"/>
</dbReference>
<dbReference type="OrthoDB" id="9816400at2"/>
<dbReference type="Proteomes" id="UP000321933">
    <property type="component" value="Unassembled WGS sequence"/>
</dbReference>
<proteinExistence type="predicted"/>
<dbReference type="EMBL" id="VRYZ01000001">
    <property type="protein sequence ID" value="TXS94860.1"/>
    <property type="molecule type" value="Genomic_DNA"/>
</dbReference>